<evidence type="ECO:0000256" key="1">
    <source>
        <dbReference type="SAM" id="SignalP"/>
    </source>
</evidence>
<evidence type="ECO:0000313" key="3">
    <source>
        <dbReference type="Proteomes" id="UP001208690"/>
    </source>
</evidence>
<keyword evidence="1" id="KW-0732">Signal</keyword>
<feature type="signal peptide" evidence="1">
    <location>
        <begin position="1"/>
        <end position="25"/>
    </location>
</feature>
<dbReference type="EMBL" id="JALIEB010000008">
    <property type="protein sequence ID" value="MCV3272357.1"/>
    <property type="molecule type" value="Genomic_DNA"/>
</dbReference>
<sequence length="179" mass="19157">MRSLPSHIRCIGLIAGLAITLTACTAPWGGGGPPVPVQPKLAGAKGLDVYAGLPADTRPRFRGTRSTEVTAYHNGRAVPDAECQISNDAFGLRFKSLQVLDLPDYGRASPPATVTCRKGDLGGEARLEVVNVSAELRQRRSGRGALPGAPMITLRVPLGRDDRPDDIWVYPQKVRVHLS</sequence>
<dbReference type="RefSeq" id="WP_263844678.1">
    <property type="nucleotide sequence ID" value="NZ_JALIEB010000008.1"/>
</dbReference>
<protein>
    <recommendedName>
        <fullName evidence="4">Lipoprotein</fullName>
    </recommendedName>
</protein>
<reference evidence="2 3" key="1">
    <citation type="submission" date="2022-04" db="EMBL/GenBank/DDBJ databases">
        <title>Roseobacter sp. WL0113 is a bacterium isolated from neritic sediment.</title>
        <authorList>
            <person name="Wang L."/>
            <person name="He W."/>
            <person name="Zhang D.-F."/>
        </authorList>
    </citation>
    <scope>NUCLEOTIDE SEQUENCE [LARGE SCALE GENOMIC DNA]</scope>
    <source>
        <strain evidence="2 3">WL0113</strain>
    </source>
</reference>
<organism evidence="2 3">
    <name type="scientific">Roseobacter sinensis</name>
    <dbReference type="NCBI Taxonomy" id="2931391"/>
    <lineage>
        <taxon>Bacteria</taxon>
        <taxon>Pseudomonadati</taxon>
        <taxon>Pseudomonadota</taxon>
        <taxon>Alphaproteobacteria</taxon>
        <taxon>Rhodobacterales</taxon>
        <taxon>Roseobacteraceae</taxon>
        <taxon>Roseobacter</taxon>
    </lineage>
</organism>
<comment type="caution">
    <text evidence="2">The sequence shown here is derived from an EMBL/GenBank/DDBJ whole genome shotgun (WGS) entry which is preliminary data.</text>
</comment>
<dbReference type="PROSITE" id="PS51257">
    <property type="entry name" value="PROKAR_LIPOPROTEIN"/>
    <property type="match status" value="1"/>
</dbReference>
<evidence type="ECO:0008006" key="4">
    <source>
        <dbReference type="Google" id="ProtNLM"/>
    </source>
</evidence>
<gene>
    <name evidence="2" type="ORF">MUB52_13045</name>
</gene>
<feature type="chain" id="PRO_5046153792" description="Lipoprotein" evidence="1">
    <location>
        <begin position="26"/>
        <end position="179"/>
    </location>
</feature>
<name>A0ABT3BFM3_9RHOB</name>
<dbReference type="Proteomes" id="UP001208690">
    <property type="component" value="Unassembled WGS sequence"/>
</dbReference>
<accession>A0ABT3BFM3</accession>
<evidence type="ECO:0000313" key="2">
    <source>
        <dbReference type="EMBL" id="MCV3272357.1"/>
    </source>
</evidence>
<proteinExistence type="predicted"/>
<keyword evidence="3" id="KW-1185">Reference proteome</keyword>